<organism evidence="2 3">
    <name type="scientific">Paenibacillus illinoisensis</name>
    <dbReference type="NCBI Taxonomy" id="59845"/>
    <lineage>
        <taxon>Bacteria</taxon>
        <taxon>Bacillati</taxon>
        <taxon>Bacillota</taxon>
        <taxon>Bacilli</taxon>
        <taxon>Bacillales</taxon>
        <taxon>Paenibacillaceae</taxon>
        <taxon>Paenibacillus</taxon>
    </lineage>
</organism>
<protein>
    <submittedName>
        <fullName evidence="2">Uncharacterized protein</fullName>
    </submittedName>
</protein>
<evidence type="ECO:0000256" key="1">
    <source>
        <dbReference type="SAM" id="MobiDB-lite"/>
    </source>
</evidence>
<comment type="caution">
    <text evidence="2">The sequence shown here is derived from an EMBL/GenBank/DDBJ whole genome shotgun (WGS) entry which is preliminary data.</text>
</comment>
<dbReference type="Proteomes" id="UP000247459">
    <property type="component" value="Unassembled WGS sequence"/>
</dbReference>
<dbReference type="Pfam" id="PF20765">
    <property type="entry name" value="Phage_tail_terminator_8"/>
    <property type="match status" value="1"/>
</dbReference>
<accession>A0A2W0CAY2</accession>
<dbReference type="RefSeq" id="WP_110821443.1">
    <property type="nucleotide sequence ID" value="NZ_PRLG01000021.1"/>
</dbReference>
<dbReference type="AlphaFoldDB" id="A0A2W0CAY2"/>
<name>A0A2W0CAY2_9BACL</name>
<dbReference type="OrthoDB" id="2638789at2"/>
<sequence length="143" mass="16573">MTTDQLTKAIASTLKQNFPNIPVHPASGGTTLVPKTQGLTYRLLSAKLTRERSDRFVQSHIYEIRWLDADNIPEDLPDRFFEALETIEGEGMPYRATELRWKTWGEIPKLWVYYTMRTTKVSESSSPMQHLERRPTALKSPYE</sequence>
<evidence type="ECO:0000313" key="3">
    <source>
        <dbReference type="Proteomes" id="UP000247459"/>
    </source>
</evidence>
<dbReference type="EMBL" id="PRLG01000021">
    <property type="protein sequence ID" value="PYY27769.1"/>
    <property type="molecule type" value="Genomic_DNA"/>
</dbReference>
<reference evidence="2 3" key="1">
    <citation type="submission" date="2018-01" db="EMBL/GenBank/DDBJ databases">
        <title>Genome sequence of the PGP bacterium Paenibacillus illinoisensis E3.</title>
        <authorList>
            <person name="Rolli E."/>
            <person name="Marasco R."/>
            <person name="Bessem C."/>
            <person name="Michoud G."/>
            <person name="Gaiarsa S."/>
            <person name="Borin S."/>
            <person name="Daffonchio D."/>
        </authorList>
    </citation>
    <scope>NUCLEOTIDE SEQUENCE [LARGE SCALE GENOMIC DNA]</scope>
    <source>
        <strain evidence="2 3">E3</strain>
    </source>
</reference>
<proteinExistence type="predicted"/>
<gene>
    <name evidence="2" type="ORF">PIL02S_04432</name>
</gene>
<feature type="region of interest" description="Disordered" evidence="1">
    <location>
        <begin position="124"/>
        <end position="143"/>
    </location>
</feature>
<evidence type="ECO:0000313" key="2">
    <source>
        <dbReference type="EMBL" id="PYY27769.1"/>
    </source>
</evidence>
<dbReference type="InterPro" id="IPR049254">
    <property type="entry name" value="Phage_tail_terminator"/>
</dbReference>